<sequence length="364" mass="38758">MKMRRRILSLLLAGMMTATIITGCGNSGSSTASVGEADSTKSTAAQSSPAAGNGNEITDLTLYGVIDPQISAQQIIADKKGYFAEEGLKVTNKLIQSGGDISPLISGKTAKVSFESTYTDIALAANNVGVKVVATVADIGNTQCVVARKGVEIKSAKDLEGKKIGIASGAGVLIAIRNMCKELGVDIDKIKFVILSPSDQIAAFEKGDIDAMACWEPWVSNAVKLGGTLLFSGLKSYLPEKSGDVNWLSFYTTMQVTDDFLKENPNTVASLIKAIKKATDFIAEKPDEAAEIIAAELHLETVQVKEIMGKNKYTMEYNQAFVDASVSMADFMKEMGNIPEAPSIDKYADASILKKVFPELVTAN</sequence>
<dbReference type="PANTHER" id="PTHR30024:SF47">
    <property type="entry name" value="TAURINE-BINDING PERIPLASMIC PROTEIN"/>
    <property type="match status" value="1"/>
</dbReference>
<feature type="signal peptide" evidence="5">
    <location>
        <begin position="1"/>
        <end position="23"/>
    </location>
</feature>
<comment type="similarity">
    <text evidence="2">Belongs to the bacterial solute-binding protein SsuA/TauA family.</text>
</comment>
<proteinExistence type="inferred from homology"/>
<feature type="domain" description="SsuA/THI5-like" evidence="6">
    <location>
        <begin position="74"/>
        <end position="289"/>
    </location>
</feature>
<gene>
    <name evidence="7" type="primary">ssuA_3</name>
    <name evidence="7" type="ORF">CLHUN_25660</name>
</gene>
<dbReference type="GO" id="GO:0042597">
    <property type="term" value="C:periplasmic space"/>
    <property type="evidence" value="ECO:0007669"/>
    <property type="project" value="UniProtKB-SubCell"/>
</dbReference>
<name>A0A1V4SK58_RUMHU</name>
<keyword evidence="3 5" id="KW-0732">Signal</keyword>
<organism evidence="7 8">
    <name type="scientific">Ruminiclostridium hungatei</name>
    <name type="common">Clostridium hungatei</name>
    <dbReference type="NCBI Taxonomy" id="48256"/>
    <lineage>
        <taxon>Bacteria</taxon>
        <taxon>Bacillati</taxon>
        <taxon>Bacillota</taxon>
        <taxon>Clostridia</taxon>
        <taxon>Eubacteriales</taxon>
        <taxon>Oscillospiraceae</taxon>
        <taxon>Ruminiclostridium</taxon>
    </lineage>
</organism>
<feature type="chain" id="PRO_5039211847" evidence="5">
    <location>
        <begin position="24"/>
        <end position="364"/>
    </location>
</feature>
<accession>A0A1V4SK58</accession>
<dbReference type="STRING" id="48256.CLHUN_25660"/>
<dbReference type="PROSITE" id="PS51257">
    <property type="entry name" value="PROKAR_LIPOPROTEIN"/>
    <property type="match status" value="1"/>
</dbReference>
<protein>
    <submittedName>
        <fullName evidence="7">Putative aliphatic sulfonates-binding protein</fullName>
    </submittedName>
</protein>
<dbReference type="SUPFAM" id="SSF53850">
    <property type="entry name" value="Periplasmic binding protein-like II"/>
    <property type="match status" value="1"/>
</dbReference>
<feature type="region of interest" description="Disordered" evidence="4">
    <location>
        <begin position="31"/>
        <end position="52"/>
    </location>
</feature>
<dbReference type="Proteomes" id="UP000191554">
    <property type="component" value="Unassembled WGS sequence"/>
</dbReference>
<dbReference type="Gene3D" id="3.40.190.10">
    <property type="entry name" value="Periplasmic binding protein-like II"/>
    <property type="match status" value="2"/>
</dbReference>
<evidence type="ECO:0000256" key="2">
    <source>
        <dbReference type="ARBA" id="ARBA00010742"/>
    </source>
</evidence>
<evidence type="ECO:0000259" key="6">
    <source>
        <dbReference type="Pfam" id="PF09084"/>
    </source>
</evidence>
<keyword evidence="8" id="KW-1185">Reference proteome</keyword>
<evidence type="ECO:0000256" key="1">
    <source>
        <dbReference type="ARBA" id="ARBA00004418"/>
    </source>
</evidence>
<dbReference type="EMBL" id="MZGX01000016">
    <property type="protein sequence ID" value="OPX43627.1"/>
    <property type="molecule type" value="Genomic_DNA"/>
</dbReference>
<evidence type="ECO:0000256" key="3">
    <source>
        <dbReference type="ARBA" id="ARBA00022729"/>
    </source>
</evidence>
<evidence type="ECO:0000313" key="7">
    <source>
        <dbReference type="EMBL" id="OPX43627.1"/>
    </source>
</evidence>
<evidence type="ECO:0000313" key="8">
    <source>
        <dbReference type="Proteomes" id="UP000191554"/>
    </source>
</evidence>
<evidence type="ECO:0000256" key="4">
    <source>
        <dbReference type="SAM" id="MobiDB-lite"/>
    </source>
</evidence>
<dbReference type="InterPro" id="IPR015168">
    <property type="entry name" value="SsuA/THI5"/>
</dbReference>
<dbReference type="AlphaFoldDB" id="A0A1V4SK58"/>
<comment type="subcellular location">
    <subcellularLocation>
        <location evidence="1">Periplasm</location>
    </subcellularLocation>
</comment>
<dbReference type="PANTHER" id="PTHR30024">
    <property type="entry name" value="ALIPHATIC SULFONATES-BINDING PROTEIN-RELATED"/>
    <property type="match status" value="1"/>
</dbReference>
<dbReference type="Pfam" id="PF09084">
    <property type="entry name" value="NMT1"/>
    <property type="match status" value="1"/>
</dbReference>
<comment type="caution">
    <text evidence="7">The sequence shown here is derived from an EMBL/GenBank/DDBJ whole genome shotgun (WGS) entry which is preliminary data.</text>
</comment>
<evidence type="ECO:0000256" key="5">
    <source>
        <dbReference type="SAM" id="SignalP"/>
    </source>
</evidence>
<dbReference type="RefSeq" id="WP_080065013.1">
    <property type="nucleotide sequence ID" value="NZ_MZGX01000016.1"/>
</dbReference>
<reference evidence="7 8" key="1">
    <citation type="submission" date="2017-03" db="EMBL/GenBank/DDBJ databases">
        <title>Genome sequence of Clostridium hungatei DSM 14427.</title>
        <authorList>
            <person name="Poehlein A."/>
            <person name="Daniel R."/>
        </authorList>
    </citation>
    <scope>NUCLEOTIDE SEQUENCE [LARGE SCALE GENOMIC DNA]</scope>
    <source>
        <strain evidence="7 8">DSM 14427</strain>
    </source>
</reference>
<feature type="compositionally biased region" description="Polar residues" evidence="4">
    <location>
        <begin position="40"/>
        <end position="52"/>
    </location>
</feature>